<keyword evidence="2" id="KW-1185">Reference proteome</keyword>
<comment type="caution">
    <text evidence="1">The sequence shown here is derived from an EMBL/GenBank/DDBJ whole genome shotgun (WGS) entry which is preliminary data.</text>
</comment>
<name>A0A4U1BP13_9GAMM</name>
<dbReference type="OrthoDB" id="6389032at2"/>
<dbReference type="EMBL" id="SWCJ01000004">
    <property type="protein sequence ID" value="TKB56125.1"/>
    <property type="molecule type" value="Genomic_DNA"/>
</dbReference>
<protein>
    <submittedName>
        <fullName evidence="1">DUF3630 family protein</fullName>
    </submittedName>
</protein>
<organism evidence="1 2">
    <name type="scientific">Ferrimonas aestuarii</name>
    <dbReference type="NCBI Taxonomy" id="2569539"/>
    <lineage>
        <taxon>Bacteria</taxon>
        <taxon>Pseudomonadati</taxon>
        <taxon>Pseudomonadota</taxon>
        <taxon>Gammaproteobacteria</taxon>
        <taxon>Alteromonadales</taxon>
        <taxon>Ferrimonadaceae</taxon>
        <taxon>Ferrimonas</taxon>
    </lineage>
</organism>
<dbReference type="InterPro" id="IPR022080">
    <property type="entry name" value="DUF3630"/>
</dbReference>
<evidence type="ECO:0000313" key="1">
    <source>
        <dbReference type="EMBL" id="TKB56125.1"/>
    </source>
</evidence>
<accession>A0A4U1BP13</accession>
<dbReference type="RefSeq" id="WP_136862854.1">
    <property type="nucleotide sequence ID" value="NZ_SWCJ01000004.1"/>
</dbReference>
<evidence type="ECO:0000313" key="2">
    <source>
        <dbReference type="Proteomes" id="UP000305675"/>
    </source>
</evidence>
<dbReference type="Pfam" id="PF12305">
    <property type="entry name" value="DUF3630"/>
    <property type="match status" value="1"/>
</dbReference>
<dbReference type="AlphaFoldDB" id="A0A4U1BP13"/>
<gene>
    <name evidence="1" type="ORF">FCL42_07880</name>
</gene>
<reference evidence="1 2" key="1">
    <citation type="submission" date="2019-04" db="EMBL/GenBank/DDBJ databases">
        <authorList>
            <person name="Hwang J.C."/>
        </authorList>
    </citation>
    <scope>NUCLEOTIDE SEQUENCE [LARGE SCALE GENOMIC DNA]</scope>
    <source>
        <strain evidence="1 2">IMCC35002</strain>
    </source>
</reference>
<sequence length="109" mass="12152">MGSTLAPELLQLGQGHWNAETGHLSWQIPLDDDQLLAVVPKLALALDAQLGQHQWGADRHQWQLRFEGTELLLQFESLCDSLWIQAQSPADADVAAYLAQLWKGYDCGQ</sequence>
<dbReference type="Proteomes" id="UP000305675">
    <property type="component" value="Unassembled WGS sequence"/>
</dbReference>
<proteinExistence type="predicted"/>